<feature type="region of interest" description="Disordered" evidence="1">
    <location>
        <begin position="918"/>
        <end position="1122"/>
    </location>
</feature>
<gene>
    <name evidence="3" type="ORF">NA56DRAFT_441152</name>
</gene>
<dbReference type="EMBL" id="KZ613533">
    <property type="protein sequence ID" value="PMD13313.1"/>
    <property type="molecule type" value="Genomic_DNA"/>
</dbReference>
<evidence type="ECO:0000313" key="4">
    <source>
        <dbReference type="Proteomes" id="UP000235672"/>
    </source>
</evidence>
<proteinExistence type="predicted"/>
<feature type="region of interest" description="Disordered" evidence="1">
    <location>
        <begin position="1"/>
        <end position="90"/>
    </location>
</feature>
<reference evidence="3 4" key="1">
    <citation type="submission" date="2016-05" db="EMBL/GenBank/DDBJ databases">
        <title>A degradative enzymes factory behind the ericoid mycorrhizal symbiosis.</title>
        <authorList>
            <consortium name="DOE Joint Genome Institute"/>
            <person name="Martino E."/>
            <person name="Morin E."/>
            <person name="Grelet G."/>
            <person name="Kuo A."/>
            <person name="Kohler A."/>
            <person name="Daghino S."/>
            <person name="Barry K."/>
            <person name="Choi C."/>
            <person name="Cichocki N."/>
            <person name="Clum A."/>
            <person name="Copeland A."/>
            <person name="Hainaut M."/>
            <person name="Haridas S."/>
            <person name="Labutti K."/>
            <person name="Lindquist E."/>
            <person name="Lipzen A."/>
            <person name="Khouja H.-R."/>
            <person name="Murat C."/>
            <person name="Ohm R."/>
            <person name="Olson A."/>
            <person name="Spatafora J."/>
            <person name="Veneault-Fourrey C."/>
            <person name="Henrissat B."/>
            <person name="Grigoriev I."/>
            <person name="Martin F."/>
            <person name="Perotto S."/>
        </authorList>
    </citation>
    <scope>NUCLEOTIDE SEQUENCE [LARGE SCALE GENOMIC DNA]</scope>
    <source>
        <strain evidence="3 4">UAMH 7357</strain>
    </source>
</reference>
<evidence type="ECO:0000259" key="2">
    <source>
        <dbReference type="Pfam" id="PF26013"/>
    </source>
</evidence>
<feature type="compositionally biased region" description="Polar residues" evidence="1">
    <location>
        <begin position="1081"/>
        <end position="1101"/>
    </location>
</feature>
<evidence type="ECO:0000313" key="3">
    <source>
        <dbReference type="EMBL" id="PMD13313.1"/>
    </source>
</evidence>
<feature type="compositionally biased region" description="Polar residues" evidence="1">
    <location>
        <begin position="137"/>
        <end position="150"/>
    </location>
</feature>
<feature type="compositionally biased region" description="Polar residues" evidence="1">
    <location>
        <begin position="939"/>
        <end position="948"/>
    </location>
</feature>
<dbReference type="PANTHER" id="PTHR39601">
    <property type="entry name" value="CHORIOGENIN HMINOR"/>
    <property type="match status" value="1"/>
</dbReference>
<keyword evidence="4" id="KW-1185">Reference proteome</keyword>
<feature type="compositionally biased region" description="Low complexity" evidence="1">
    <location>
        <begin position="840"/>
        <end position="864"/>
    </location>
</feature>
<dbReference type="OrthoDB" id="5300331at2759"/>
<dbReference type="InterPro" id="IPR058317">
    <property type="entry name" value="DUF8004"/>
</dbReference>
<organism evidence="3 4">
    <name type="scientific">Hyaloscypha hepaticicola</name>
    <dbReference type="NCBI Taxonomy" id="2082293"/>
    <lineage>
        <taxon>Eukaryota</taxon>
        <taxon>Fungi</taxon>
        <taxon>Dikarya</taxon>
        <taxon>Ascomycota</taxon>
        <taxon>Pezizomycotina</taxon>
        <taxon>Leotiomycetes</taxon>
        <taxon>Helotiales</taxon>
        <taxon>Hyaloscyphaceae</taxon>
        <taxon>Hyaloscypha</taxon>
    </lineage>
</organism>
<dbReference type="AlphaFoldDB" id="A0A2J6PH35"/>
<dbReference type="Pfam" id="PF26013">
    <property type="entry name" value="DUF8004"/>
    <property type="match status" value="1"/>
</dbReference>
<protein>
    <recommendedName>
        <fullName evidence="2">DUF8004 domain-containing protein</fullName>
    </recommendedName>
</protein>
<feature type="region of interest" description="Disordered" evidence="1">
    <location>
        <begin position="812"/>
        <end position="875"/>
    </location>
</feature>
<feature type="compositionally biased region" description="Pro residues" evidence="1">
    <location>
        <begin position="812"/>
        <end position="824"/>
    </location>
</feature>
<dbReference type="Proteomes" id="UP000235672">
    <property type="component" value="Unassembled WGS sequence"/>
</dbReference>
<name>A0A2J6PH35_9HELO</name>
<feature type="compositionally biased region" description="Basic and acidic residues" evidence="1">
    <location>
        <begin position="949"/>
        <end position="968"/>
    </location>
</feature>
<feature type="compositionally biased region" description="Basic and acidic residues" evidence="1">
    <location>
        <begin position="865"/>
        <end position="874"/>
    </location>
</feature>
<sequence length="1122" mass="126225">MDNNNRSKSKKVRFSTHSSRPTESLAPLDEEGTPQKQNENMSFIDMLATAPPDGSLPASQRSSTLGRRISSFFPQRNIEAKLPQEPPKQPVLRKQVPAQYTAAALTTRQPAQHVVNKDSHATDQLPAEPPARLQKPIPQSQLSVEASNNPRVPISNPRVVSAPLAKKPAPHTSEDEASTNTLKKLRRKSKAFLGGNGSQSESKRSEMAVAWVIDGKSKVGYDITPLERANKTSELWDDSDSACMLVYLRPRKENPKPSFKTPIDFVFDSEKFYEILCEYYTFQINDGESQTITTFERNSAPITDLENPEIPLLQPIQPDFNPSDKNRYFYFDAIDLLSGPDTDPVQALIDARNLFAFFTVQPLVATSNCPTLFRIFMSIAGMLRKFKFGFQDGEDWFTYGPTARVSFDFYNEKYRLADVRHSREATLEGIILGEAMKSPALYNEAFTHAVGKWDDIKAMKSPLFDEVSSITKNRLELSSRLLKKRLVVLNERLQTFSFPSIFAGIASSATADEAKLVRFKNWKVNYERMRKFFISYYITLHGQWPPKARSKKNDFTIDGMNRLVLQGVYDDLTRLYDYLVDRNSLSTRVCPDLADPEAPASPSVTALRKLQDEFDNSSPPVSPPIPYDVPLMPTFETIDAAHSTRSPTEKHEQNTRKLKGYQIEMVMIKSHNLDAEVDSSFLKMFKKFEEKESQGKNVQELTEQRIGHWIFLYAVIQSLPLLVADASYLKFTTGVEYYLCQTPMGVPPWIEETTRGIPMSLYEVKGTGGFTRLPDDVVNNGLEATFRRSHCWKVAVKWILAKRDGRDFTPEPTYPYSPLSPPPHFNGFGDSDIESRKSSRSSIRSFIAETRSQSSSPAPQPQSRPDSRESRPSARDSIALGLERVSATYEPSYTGSMQSPEEITADFQRTSLTESYDYQQEERESIGFDAKSHGESDSYQHYSAQMSKPSREEIAAAVERARSRREAYENQQGEGEGSSVGLGSENVPVHLPGSIPILPLNYPSRSRPTSRELSAPPHGSQPRRRPDSREEQQDKRDSVALGLEKVSDSDSEFSSKRGTLIENFPSVPRPGMMDAPPLPLQYQQRNSSIPRPASATTNTGATFDDILSKIPGQDDEKKGKKK</sequence>
<dbReference type="STRING" id="1745343.A0A2J6PH35"/>
<accession>A0A2J6PH35</accession>
<dbReference type="PANTHER" id="PTHR39601:SF1">
    <property type="entry name" value="CHORIOGENIN HMINOR"/>
    <property type="match status" value="1"/>
</dbReference>
<feature type="domain" description="DUF8004" evidence="2">
    <location>
        <begin position="406"/>
        <end position="498"/>
    </location>
</feature>
<feature type="compositionally biased region" description="Basic and acidic residues" evidence="1">
    <location>
        <begin position="920"/>
        <end position="938"/>
    </location>
</feature>
<feature type="compositionally biased region" description="Basic and acidic residues" evidence="1">
    <location>
        <begin position="1024"/>
        <end position="1038"/>
    </location>
</feature>
<feature type="region of interest" description="Disordered" evidence="1">
    <location>
        <begin position="107"/>
        <end position="200"/>
    </location>
</feature>
<evidence type="ECO:0000256" key="1">
    <source>
        <dbReference type="SAM" id="MobiDB-lite"/>
    </source>
</evidence>
<feature type="compositionally biased region" description="Basic and acidic residues" evidence="1">
    <location>
        <begin position="1112"/>
        <end position="1122"/>
    </location>
</feature>